<dbReference type="CDD" id="cd05237">
    <property type="entry name" value="UDP_invert_4-6DH_SDR_e"/>
    <property type="match status" value="1"/>
</dbReference>
<dbReference type="InterPro" id="IPR036291">
    <property type="entry name" value="NAD(P)-bd_dom_sf"/>
</dbReference>
<organism evidence="4 5">
    <name type="scientific">Candidatus Scatomonas pullistercoris</name>
    <dbReference type="NCBI Taxonomy" id="2840920"/>
    <lineage>
        <taxon>Bacteria</taxon>
        <taxon>Bacillati</taxon>
        <taxon>Bacillota</taxon>
        <taxon>Clostridia</taxon>
        <taxon>Lachnospirales</taxon>
        <taxon>Lachnospiraceae</taxon>
        <taxon>Lachnospiraceae incertae sedis</taxon>
        <taxon>Candidatus Scatomonas</taxon>
    </lineage>
</organism>
<proteinExistence type="inferred from homology"/>
<reference evidence="4" key="1">
    <citation type="submission" date="2020-10" db="EMBL/GenBank/DDBJ databases">
        <authorList>
            <person name="Gilroy R."/>
        </authorList>
    </citation>
    <scope>NUCLEOTIDE SEQUENCE</scope>
    <source>
        <strain evidence="4">CHK188-20938</strain>
    </source>
</reference>
<dbReference type="AlphaFoldDB" id="A0A9D1TB14"/>
<dbReference type="InterPro" id="IPR003869">
    <property type="entry name" value="Polysac_CapD-like"/>
</dbReference>
<keyword evidence="2" id="KW-0472">Membrane</keyword>
<dbReference type="SUPFAM" id="SSF51735">
    <property type="entry name" value="NAD(P)-binding Rossmann-fold domains"/>
    <property type="match status" value="2"/>
</dbReference>
<dbReference type="EMBL" id="DVOO01000022">
    <property type="protein sequence ID" value="HIV25678.1"/>
    <property type="molecule type" value="Genomic_DNA"/>
</dbReference>
<dbReference type="Pfam" id="PF13727">
    <property type="entry name" value="CoA_binding_3"/>
    <property type="match status" value="1"/>
</dbReference>
<sequence>MRGGQKKQKGGKLAHWRIISVYLILYDILAINFSWFLGLLLRFDFRYSRIPEEYLNAMLDFAPFYTIFCIAVYSLLHLYKSIWRFASFSELSRILLATVITAPVHMIGITVFVRPMPLSYYLIGASSQLILTVLVRFAYRYVTLIRTKREKETKAVHNVMIIGAGAAGQVILRELKFSREMNAKVCCIIDDNPNKWGRFMEGVLVAGGRDCILASVEKYNINQILFAIPTASPAERRDILNICKETRCELKSLPGVYQLASGEVSLSKMKPVAVEDLLGREPIKVNMEEIFQYLKGKTILVTGGGGSIGSELCRQIAGHAPKQLIIFDIYENNAYDIEQELRRKYPELNLTVLIGSVRDSRRIDQIFSRYRPDIVYHAAAHKHVPLMETSPNEAIKNNVIGTYKTAYAALKYGAQRFVLISTDKAVNPTNIMGASKRLCEMVIQSMDAISKEGRMDLLPLLHAHMDRLEGRKVISDPAEQTSVEDIRKSRPNVRIESISNKERKSTQFVAVRFGNVLGSNGSVIPLFKKQIEEGGPVTVTHPDIIRYFMTIPEAVSLVLQAGTYAWGGEIFVLDMGAPVKIDTLARNLIKLSGYEPDVDIKIVYSGLRPGEKLFEEKLMAEEGMKKTDNELIFIGKPIPFDVRTFLRQLEELAKESYENSSRIVEMVEAIVPTFHPVGNKPTGEENKDSLALEEQRKAMEQAAVTSMRAVKAQ</sequence>
<comment type="caution">
    <text evidence="4">The sequence shown here is derived from an EMBL/GenBank/DDBJ whole genome shotgun (WGS) entry which is preliminary data.</text>
</comment>
<gene>
    <name evidence="4" type="ORF">IAB71_07875</name>
</gene>
<dbReference type="PANTHER" id="PTHR43318:SF1">
    <property type="entry name" value="POLYSACCHARIDE BIOSYNTHESIS PROTEIN EPSC-RELATED"/>
    <property type="match status" value="1"/>
</dbReference>
<name>A0A9D1TB14_9FIRM</name>
<feature type="transmembrane region" description="Helical" evidence="2">
    <location>
        <begin position="61"/>
        <end position="79"/>
    </location>
</feature>
<feature type="domain" description="Polysaccharide biosynthesis protein CapD-like" evidence="3">
    <location>
        <begin position="299"/>
        <end position="453"/>
    </location>
</feature>
<keyword evidence="2" id="KW-0812">Transmembrane</keyword>
<keyword evidence="2" id="KW-1133">Transmembrane helix</keyword>
<comment type="similarity">
    <text evidence="1">Belongs to the polysaccharide synthase family.</text>
</comment>
<feature type="transmembrane region" description="Helical" evidence="2">
    <location>
        <begin position="155"/>
        <end position="172"/>
    </location>
</feature>
<feature type="transmembrane region" description="Helical" evidence="2">
    <location>
        <begin position="21"/>
        <end position="41"/>
    </location>
</feature>
<evidence type="ECO:0000313" key="4">
    <source>
        <dbReference type="EMBL" id="HIV25678.1"/>
    </source>
</evidence>
<dbReference type="Proteomes" id="UP000824169">
    <property type="component" value="Unassembled WGS sequence"/>
</dbReference>
<dbReference type="Pfam" id="PF02719">
    <property type="entry name" value="Polysacc_synt_2"/>
    <property type="match status" value="2"/>
</dbReference>
<feature type="transmembrane region" description="Helical" evidence="2">
    <location>
        <begin position="118"/>
        <end position="139"/>
    </location>
</feature>
<feature type="transmembrane region" description="Helical" evidence="2">
    <location>
        <begin position="91"/>
        <end position="112"/>
    </location>
</feature>
<dbReference type="InterPro" id="IPR051203">
    <property type="entry name" value="Polysaccharide_Synthase-Rel"/>
</dbReference>
<dbReference type="InterPro" id="IPR029063">
    <property type="entry name" value="SAM-dependent_MTases_sf"/>
</dbReference>
<dbReference type="PANTHER" id="PTHR43318">
    <property type="entry name" value="UDP-N-ACETYLGLUCOSAMINE 4,6-DEHYDRATASE"/>
    <property type="match status" value="1"/>
</dbReference>
<evidence type="ECO:0000256" key="1">
    <source>
        <dbReference type="ARBA" id="ARBA00007430"/>
    </source>
</evidence>
<dbReference type="Gene3D" id="3.40.50.720">
    <property type="entry name" value="NAD(P)-binding Rossmann-like Domain"/>
    <property type="match status" value="3"/>
</dbReference>
<protein>
    <submittedName>
        <fullName evidence="4">Polysaccharide biosynthesis protein</fullName>
    </submittedName>
</protein>
<evidence type="ECO:0000256" key="2">
    <source>
        <dbReference type="SAM" id="Phobius"/>
    </source>
</evidence>
<feature type="domain" description="Polysaccharide biosynthesis protein CapD-like" evidence="3">
    <location>
        <begin position="498"/>
        <end position="635"/>
    </location>
</feature>
<evidence type="ECO:0000313" key="5">
    <source>
        <dbReference type="Proteomes" id="UP000824169"/>
    </source>
</evidence>
<accession>A0A9D1TB14</accession>
<reference evidence="4" key="2">
    <citation type="journal article" date="2021" name="PeerJ">
        <title>Extensive microbial diversity within the chicken gut microbiome revealed by metagenomics and culture.</title>
        <authorList>
            <person name="Gilroy R."/>
            <person name="Ravi A."/>
            <person name="Getino M."/>
            <person name="Pursley I."/>
            <person name="Horton D.L."/>
            <person name="Alikhan N.F."/>
            <person name="Baker D."/>
            <person name="Gharbi K."/>
            <person name="Hall N."/>
            <person name="Watson M."/>
            <person name="Adriaenssens E.M."/>
            <person name="Foster-Nyarko E."/>
            <person name="Jarju S."/>
            <person name="Secka A."/>
            <person name="Antonio M."/>
            <person name="Oren A."/>
            <person name="Chaudhuri R.R."/>
            <person name="La Ragione R."/>
            <person name="Hildebrand F."/>
            <person name="Pallen M.J."/>
        </authorList>
    </citation>
    <scope>NUCLEOTIDE SEQUENCE</scope>
    <source>
        <strain evidence="4">CHK188-20938</strain>
    </source>
</reference>
<dbReference type="SUPFAM" id="SSF53335">
    <property type="entry name" value="S-adenosyl-L-methionine-dependent methyltransferases"/>
    <property type="match status" value="1"/>
</dbReference>
<evidence type="ECO:0000259" key="3">
    <source>
        <dbReference type="Pfam" id="PF02719"/>
    </source>
</evidence>